<sequence>MPPRTSTDDPHTDLRPIKASIHFEDVEGFGDWRIYISTRANRDLRDARCKDPKLFTIIVKKIKELSNGHFSTDNQNRLNHSSLEVPIYEAKMTRHVRLVYQVDCVPEPEEEDREYQALKIFGVYTHAQLDRRLWSSLGNHLARKGREYRQRVTYRNRPLVTGDNVYYPASFPPLEQEVEDSSHLPTLPKEDLEELHSLLVLEKFVPFTRTLLSCILADLDVTYVPKLSPEEEEIVNHSQSCYVLGRSGTGKTATMLWKMFGIERTYSEMKDALPNRPRQVFVTQSRSLATRVEGSFLKLTKTLTTRGKTNKELVELAKTKQETRDIGGLVDQDEEEQYRSSLPTKFSELKDEDFPLFVTFDKAPTSLCRLLEEDIFGEGRDGGVLDARESTGILITYDVFLAKYWPHFSRSLRKGLSPSLVFSEILAIIEGSEEACRSEDRYLSQAAYEELSIRMRPTFATERSRVYGLFAQYLRAKRQQRDFDLADRTHKLLAALQDGVPANLGRRFDYLYVDEVQDNLLIDVLLMRLLCRNPNGLFWAGDTAQTISIGSSFRFNDLKALLYRVEEESFTGDTRQAEPRMFQLTTNYRSHSGILDCAHTVIELIVEFWPYSIDVLQPGRGLVGGIQPVFFRGWDQSSARCGQFLFKTSKSGNYTEWGHKQCILVRNEVAGEKLRQEVGNIGTIMTLYEAKGLEFDDVLLFNFFEDSTVDLSQWRVVLNLIPAKDRNSVPAPRFDETQHAGINSELKLLYVAITRARKNMWIFDSSDRGEPMRRHLRQLLWTSRSQIEDCTPETGLPGLAVSSTSDEWAETARTLFDSKRYFHAMKAYERAGMQRETMISRAYHLRVLARQMPTTTRAARIGAFSQTAEAFLACVDATQEGSKDRLAYHRNAAEALELAEDYKVAAETYVLAEEFATAGLLFFRHGFIEEAVNVVRRHRPRIPQDIAMTITCDARLHYLKENKLKSAEKLFDSFEEALKFCEEHKLDLVKVSLLEAKGRLLEAAQMHIKAGRTMDAILILLKDKESKASQRKATTWVLDCFWALGLFGGSVKKFTVKPKVKKLLEAAGQLDTAKLTVLQQEELDMSKAVFAKDMASLERLGLSFLQQKRETTALLCLDQRFEQFGDMQRMSAAEIAPVLELFVVYEKLLLDISSSSNACDRPDMQRLFKFKTTSHNIFLLSPGSYLHDTAGTISDVRILSTSGKGVTVNRANLLLCLRRSLEFRAKSRALEQDGASHNAQAFLAPCSNYAILGSCGDQDCRRPHVRKDELTAERYRVQIRILLRQFLILQSLGITRADNELRTRRRDWLDELFQILYPPYYTLETISCFRGSNILDTQHITRIVKDWSRAAAIHSLAGGRTVDICSEALSSLGGFDDIWSKARRCRSYLCVCWVLMTVAKRWSKETLSKSRMHRICLYVCWIVTNHVVSSSIGGGGGREVERNPESHPISDERIDDSSCPTFSFSGSPEEITAATKIQRVCRRTILRQRHSSNTRLAACRGFFEDAFAKTSSIQWKSRRYRHLFLGAVPHAMVCVDVIESWGRTQKDEIKRKREHGSPEDIEASRNAQTEIAKLLKTTKQLKVNLEPKSKLHQSNDLVQLENNARRLQDLVATLRATYPGALNEMEIDDDLAFVVQGVLTSQPTVEGGC</sequence>
<reference evidence="8 9" key="1">
    <citation type="submission" date="2024-02" db="EMBL/GenBank/DDBJ databases">
        <title>A draft genome for the cacao thread blight pathogen Marasmius crinis-equi.</title>
        <authorList>
            <person name="Cohen S.P."/>
            <person name="Baruah I.K."/>
            <person name="Amoako-Attah I."/>
            <person name="Bukari Y."/>
            <person name="Meinhardt L.W."/>
            <person name="Bailey B.A."/>
        </authorList>
    </citation>
    <scope>NUCLEOTIDE SEQUENCE [LARGE SCALE GENOMIC DNA]</scope>
    <source>
        <strain evidence="8 9">GH-76</strain>
    </source>
</reference>
<dbReference type="PANTHER" id="PTHR21529">
    <property type="entry name" value="MAMMARY TURMOR VIRUS RECEPTOR HOMOLOG 1, 2 MTVR1, 2"/>
    <property type="match status" value="1"/>
</dbReference>
<keyword evidence="6" id="KW-0175">Coiled coil</keyword>
<evidence type="ECO:0000256" key="1">
    <source>
        <dbReference type="ARBA" id="ARBA00022741"/>
    </source>
</evidence>
<evidence type="ECO:0000256" key="6">
    <source>
        <dbReference type="SAM" id="Coils"/>
    </source>
</evidence>
<evidence type="ECO:0000259" key="7">
    <source>
        <dbReference type="PROSITE" id="PS51198"/>
    </source>
</evidence>
<dbReference type="Pfam" id="PF00580">
    <property type="entry name" value="UvrD-helicase"/>
    <property type="match status" value="1"/>
</dbReference>
<dbReference type="InterPro" id="IPR014016">
    <property type="entry name" value="UvrD-like_ATP-bd"/>
</dbReference>
<dbReference type="InterPro" id="IPR014017">
    <property type="entry name" value="DNA_helicase_UvrD-like_C"/>
</dbReference>
<keyword evidence="3 5" id="KW-0347">Helicase</keyword>
<organism evidence="8 9">
    <name type="scientific">Marasmius crinis-equi</name>
    <dbReference type="NCBI Taxonomy" id="585013"/>
    <lineage>
        <taxon>Eukaryota</taxon>
        <taxon>Fungi</taxon>
        <taxon>Dikarya</taxon>
        <taxon>Basidiomycota</taxon>
        <taxon>Agaricomycotina</taxon>
        <taxon>Agaricomycetes</taxon>
        <taxon>Agaricomycetidae</taxon>
        <taxon>Agaricales</taxon>
        <taxon>Marasmiineae</taxon>
        <taxon>Marasmiaceae</taxon>
        <taxon>Marasmius</taxon>
    </lineage>
</organism>
<feature type="binding site" evidence="5">
    <location>
        <begin position="245"/>
        <end position="252"/>
    </location>
    <ligand>
        <name>ATP</name>
        <dbReference type="ChEBI" id="CHEBI:30616"/>
    </ligand>
</feature>
<dbReference type="InterPro" id="IPR027417">
    <property type="entry name" value="P-loop_NTPase"/>
</dbReference>
<dbReference type="InterPro" id="IPR039904">
    <property type="entry name" value="TRANK1"/>
</dbReference>
<evidence type="ECO:0000256" key="4">
    <source>
        <dbReference type="ARBA" id="ARBA00022840"/>
    </source>
</evidence>
<evidence type="ECO:0000256" key="2">
    <source>
        <dbReference type="ARBA" id="ARBA00022801"/>
    </source>
</evidence>
<evidence type="ECO:0000313" key="8">
    <source>
        <dbReference type="EMBL" id="KAL0573762.1"/>
    </source>
</evidence>
<comment type="caution">
    <text evidence="8">The sequence shown here is derived from an EMBL/GenBank/DDBJ whole genome shotgun (WGS) entry which is preliminary data.</text>
</comment>
<evidence type="ECO:0000256" key="5">
    <source>
        <dbReference type="PROSITE-ProRule" id="PRU00560"/>
    </source>
</evidence>
<evidence type="ECO:0000256" key="3">
    <source>
        <dbReference type="ARBA" id="ARBA00022806"/>
    </source>
</evidence>
<keyword evidence="2 5" id="KW-0378">Hydrolase</keyword>
<proteinExistence type="predicted"/>
<feature type="domain" description="UvrD-like helicase ATP-binding" evidence="7">
    <location>
        <begin position="224"/>
        <end position="591"/>
    </location>
</feature>
<dbReference type="SUPFAM" id="SSF52540">
    <property type="entry name" value="P-loop containing nucleoside triphosphate hydrolases"/>
    <property type="match status" value="1"/>
</dbReference>
<dbReference type="Pfam" id="PF13361">
    <property type="entry name" value="UvrD_C"/>
    <property type="match status" value="1"/>
</dbReference>
<dbReference type="SUPFAM" id="SSF48452">
    <property type="entry name" value="TPR-like"/>
    <property type="match status" value="1"/>
</dbReference>
<keyword evidence="9" id="KW-1185">Reference proteome</keyword>
<protein>
    <recommendedName>
        <fullName evidence="7">UvrD-like helicase ATP-binding domain-containing protein</fullName>
    </recommendedName>
</protein>
<feature type="coiled-coil region" evidence="6">
    <location>
        <begin position="1590"/>
        <end position="1617"/>
    </location>
</feature>
<dbReference type="PROSITE" id="PS51198">
    <property type="entry name" value="UVRD_HELICASE_ATP_BIND"/>
    <property type="match status" value="1"/>
</dbReference>
<name>A0ABR3FEY7_9AGAR</name>
<evidence type="ECO:0000313" key="9">
    <source>
        <dbReference type="Proteomes" id="UP001465976"/>
    </source>
</evidence>
<dbReference type="Proteomes" id="UP001465976">
    <property type="component" value="Unassembled WGS sequence"/>
</dbReference>
<accession>A0ABR3FEY7</accession>
<gene>
    <name evidence="8" type="ORF">V5O48_008189</name>
</gene>
<dbReference type="Gene3D" id="3.40.50.300">
    <property type="entry name" value="P-loop containing nucleotide triphosphate hydrolases"/>
    <property type="match status" value="2"/>
</dbReference>
<dbReference type="EMBL" id="JBAHYK010000467">
    <property type="protein sequence ID" value="KAL0573762.1"/>
    <property type="molecule type" value="Genomic_DNA"/>
</dbReference>
<dbReference type="PANTHER" id="PTHR21529:SF4">
    <property type="entry name" value="TPR AND ANKYRIN REPEAT-CONTAINING PROTEIN 1"/>
    <property type="match status" value="1"/>
</dbReference>
<keyword evidence="1 5" id="KW-0547">Nucleotide-binding</keyword>
<dbReference type="InterPro" id="IPR011990">
    <property type="entry name" value="TPR-like_helical_dom_sf"/>
</dbReference>
<keyword evidence="4 5" id="KW-0067">ATP-binding</keyword>